<keyword evidence="1" id="KW-0805">Transcription regulation</keyword>
<keyword evidence="2" id="KW-0238">DNA-binding</keyword>
<gene>
    <name evidence="5" type="ORF">UT30_C0036G0001</name>
</gene>
<dbReference type="InterPro" id="IPR046335">
    <property type="entry name" value="LacI/GalR-like_sensor"/>
</dbReference>
<dbReference type="GO" id="GO:0003700">
    <property type="term" value="F:DNA-binding transcription factor activity"/>
    <property type="evidence" value="ECO:0007669"/>
    <property type="project" value="InterPro"/>
</dbReference>
<dbReference type="EMBL" id="LBWG01000036">
    <property type="protein sequence ID" value="KKR03202.1"/>
    <property type="molecule type" value="Genomic_DNA"/>
</dbReference>
<dbReference type="InterPro" id="IPR028082">
    <property type="entry name" value="Peripla_BP_I"/>
</dbReference>
<evidence type="ECO:0000256" key="3">
    <source>
        <dbReference type="ARBA" id="ARBA00023163"/>
    </source>
</evidence>
<evidence type="ECO:0000256" key="2">
    <source>
        <dbReference type="ARBA" id="ARBA00023125"/>
    </source>
</evidence>
<comment type="caution">
    <text evidence="5">The sequence shown here is derived from an EMBL/GenBank/DDBJ whole genome shotgun (WGS) entry which is preliminary data.</text>
</comment>
<feature type="domain" description="HTH gntR-type" evidence="4">
    <location>
        <begin position="4"/>
        <end position="72"/>
    </location>
</feature>
<evidence type="ECO:0000313" key="6">
    <source>
        <dbReference type="Proteomes" id="UP000033935"/>
    </source>
</evidence>
<dbReference type="InterPro" id="IPR036388">
    <property type="entry name" value="WH-like_DNA-bd_sf"/>
</dbReference>
<dbReference type="Pfam" id="PF13377">
    <property type="entry name" value="Peripla_BP_3"/>
    <property type="match status" value="1"/>
</dbReference>
<dbReference type="PRINTS" id="PR00035">
    <property type="entry name" value="HTHGNTR"/>
</dbReference>
<proteinExistence type="predicted"/>
<dbReference type="Proteomes" id="UP000033935">
    <property type="component" value="Unassembled WGS sequence"/>
</dbReference>
<reference evidence="5 6" key="1">
    <citation type="journal article" date="2015" name="Nature">
        <title>rRNA introns, odd ribosomes, and small enigmatic genomes across a large radiation of phyla.</title>
        <authorList>
            <person name="Brown C.T."/>
            <person name="Hug L.A."/>
            <person name="Thomas B.C."/>
            <person name="Sharon I."/>
            <person name="Castelle C.J."/>
            <person name="Singh A."/>
            <person name="Wilkins M.J."/>
            <person name="Williams K.H."/>
            <person name="Banfield J.F."/>
        </authorList>
    </citation>
    <scope>NUCLEOTIDE SEQUENCE [LARGE SCALE GENOMIC DNA]</scope>
</reference>
<keyword evidence="3" id="KW-0804">Transcription</keyword>
<dbReference type="PROSITE" id="PS50949">
    <property type="entry name" value="HTH_GNTR"/>
    <property type="match status" value="1"/>
</dbReference>
<dbReference type="CDD" id="cd06267">
    <property type="entry name" value="PBP1_LacI_sugar_binding-like"/>
    <property type="match status" value="1"/>
</dbReference>
<dbReference type="SMART" id="SM00345">
    <property type="entry name" value="HTH_GNTR"/>
    <property type="match status" value="1"/>
</dbReference>
<dbReference type="SUPFAM" id="SSF53822">
    <property type="entry name" value="Periplasmic binding protein-like I"/>
    <property type="match status" value="1"/>
</dbReference>
<dbReference type="AlphaFoldDB" id="A0A0G0QNE7"/>
<dbReference type="PANTHER" id="PTHR30146:SF149">
    <property type="entry name" value="HTH-TYPE TRANSCRIPTIONAL REGULATOR EBGR"/>
    <property type="match status" value="1"/>
</dbReference>
<dbReference type="Pfam" id="PF00392">
    <property type="entry name" value="GntR"/>
    <property type="match status" value="1"/>
</dbReference>
<evidence type="ECO:0000313" key="5">
    <source>
        <dbReference type="EMBL" id="KKR03202.1"/>
    </source>
</evidence>
<dbReference type="InterPro" id="IPR000524">
    <property type="entry name" value="Tscrpt_reg_HTH_GntR"/>
</dbReference>
<name>A0A0G0QNE7_9BACT</name>
<dbReference type="PANTHER" id="PTHR30146">
    <property type="entry name" value="LACI-RELATED TRANSCRIPTIONAL REPRESSOR"/>
    <property type="match status" value="1"/>
</dbReference>
<dbReference type="Gene3D" id="1.10.10.10">
    <property type="entry name" value="Winged helix-like DNA-binding domain superfamily/Winged helix DNA-binding domain"/>
    <property type="match status" value="1"/>
</dbReference>
<evidence type="ECO:0000256" key="1">
    <source>
        <dbReference type="ARBA" id="ARBA00023015"/>
    </source>
</evidence>
<sequence length="360" mass="40780">MGRNKLYNEITNYLKSAIQNGNLKVGEAIYSEPELCKKFNVSRTPVRNAIRQLAAENILVSRQGQGTYVKGDGHGLIHNAICMVNHWTRKLRYDQTDTYYMDTIFGIEEECNQRQINFQMFSGVISSKDELLKQMKDRKLDGIILDGSYQTHEDDIKIFKSLTPHIVVLDGNPAETDLPCIAPDETGAFEKILELAAMHKNICFLHETMSAMGRRKLTAFKKAAKKYPSMKVIYADYSENTGYETFFNINHYPLTYKALENVFAGNTHADCIICDSDYTGVKSIKFLEIKNLRVPADVSVFGFGNIKFSLMSKPTLTTIRIDTAGMGRKSIEFLCDIIEGNANDKARFYPGSLIKRDSHK</sequence>
<organism evidence="5 6">
    <name type="scientific">Candidatus Uhrbacteria bacterium GW2011_GWF2_39_13</name>
    <dbReference type="NCBI Taxonomy" id="1618995"/>
    <lineage>
        <taxon>Bacteria</taxon>
        <taxon>Candidatus Uhriibacteriota</taxon>
    </lineage>
</organism>
<dbReference type="Gene3D" id="3.40.50.2300">
    <property type="match status" value="2"/>
</dbReference>
<accession>A0A0G0QNE7</accession>
<dbReference type="InterPro" id="IPR036390">
    <property type="entry name" value="WH_DNA-bd_sf"/>
</dbReference>
<dbReference type="SUPFAM" id="SSF46785">
    <property type="entry name" value="Winged helix' DNA-binding domain"/>
    <property type="match status" value="1"/>
</dbReference>
<dbReference type="GO" id="GO:0000976">
    <property type="term" value="F:transcription cis-regulatory region binding"/>
    <property type="evidence" value="ECO:0007669"/>
    <property type="project" value="TreeGrafter"/>
</dbReference>
<dbReference type="CDD" id="cd07377">
    <property type="entry name" value="WHTH_GntR"/>
    <property type="match status" value="1"/>
</dbReference>
<protein>
    <submittedName>
        <fullName evidence="5">Transcriptional regulator, GntR family with LacI sensor</fullName>
    </submittedName>
</protein>
<evidence type="ECO:0000259" key="4">
    <source>
        <dbReference type="PROSITE" id="PS50949"/>
    </source>
</evidence>